<feature type="compositionally biased region" description="Pro residues" evidence="1">
    <location>
        <begin position="1"/>
        <end position="10"/>
    </location>
</feature>
<keyword evidence="2" id="KW-0472">Membrane</keyword>
<dbReference type="EMBL" id="CM001439">
    <property type="protein sequence ID" value="EHR53650.1"/>
    <property type="molecule type" value="Genomic_DNA"/>
</dbReference>
<feature type="region of interest" description="Disordered" evidence="1">
    <location>
        <begin position="216"/>
        <end position="242"/>
    </location>
</feature>
<feature type="compositionally biased region" description="Low complexity" evidence="1">
    <location>
        <begin position="27"/>
        <end position="44"/>
    </location>
</feature>
<organism evidence="3 4">
    <name type="scientific">Saccharomonospora marina XMU15</name>
    <dbReference type="NCBI Taxonomy" id="882083"/>
    <lineage>
        <taxon>Bacteria</taxon>
        <taxon>Bacillati</taxon>
        <taxon>Actinomycetota</taxon>
        <taxon>Actinomycetes</taxon>
        <taxon>Pseudonocardiales</taxon>
        <taxon>Pseudonocardiaceae</taxon>
        <taxon>Saccharomonospora</taxon>
    </lineage>
</organism>
<evidence type="ECO:0000256" key="1">
    <source>
        <dbReference type="SAM" id="MobiDB-lite"/>
    </source>
</evidence>
<dbReference type="OrthoDB" id="3556132at2"/>
<dbReference type="HOGENOM" id="CLU_075070_0_0_11"/>
<dbReference type="RefSeq" id="WP_009157024.1">
    <property type="nucleotide sequence ID" value="NZ_CM001439.1"/>
</dbReference>
<dbReference type="eggNOG" id="ENOG5033WXY">
    <property type="taxonomic scope" value="Bacteria"/>
</dbReference>
<feature type="region of interest" description="Disordered" evidence="1">
    <location>
        <begin position="1"/>
        <end position="44"/>
    </location>
</feature>
<sequence>MTYPPQPGQPPYGQQPGPYGQGGYPQSGGFPQQGGQYPATAGYPQQGQYQQGYYQQGGQFGYPQGGGFGPPPPKKKTGLWVGLSAGAVVVIAFVITAFVAPGFLLSDEEDGGGAGDGAGGTGAAAVAQQIIDGLNNKDTAALNKLTCSGADQDVSEAIGSVNDIEKATLGEVKESGNTATANAKVVVSGDEYDVVSELAKNGGNWCWQNLSIGGTGTGTGPTMTSPSEPTGTGDDTSGGGGAADAEAMIEEFIDAINNGDKATATDMLCSGAGEMSKSSLDKVFTGSAQLSADPVNEEGSASGSTYTSTIEGTVDGQQAYGAVAVVEISGELCVAALYVS</sequence>
<keyword evidence="2" id="KW-0812">Transmembrane</keyword>
<protein>
    <recommendedName>
        <fullName evidence="5">DUF4878 domain-containing protein</fullName>
    </recommendedName>
</protein>
<keyword evidence="4" id="KW-1185">Reference proteome</keyword>
<proteinExistence type="predicted"/>
<accession>H5X947</accession>
<evidence type="ECO:0000313" key="3">
    <source>
        <dbReference type="EMBL" id="EHR53650.1"/>
    </source>
</evidence>
<gene>
    <name evidence="3" type="ORF">SacmaDRAFT_5534</name>
</gene>
<evidence type="ECO:0008006" key="5">
    <source>
        <dbReference type="Google" id="ProtNLM"/>
    </source>
</evidence>
<evidence type="ECO:0000256" key="2">
    <source>
        <dbReference type="SAM" id="Phobius"/>
    </source>
</evidence>
<keyword evidence="2" id="KW-1133">Transmembrane helix</keyword>
<feature type="compositionally biased region" description="Low complexity" evidence="1">
    <location>
        <begin position="220"/>
        <end position="235"/>
    </location>
</feature>
<dbReference type="AlphaFoldDB" id="H5X947"/>
<name>H5X947_9PSEU</name>
<evidence type="ECO:0000313" key="4">
    <source>
        <dbReference type="Proteomes" id="UP000004926"/>
    </source>
</evidence>
<feature type="transmembrane region" description="Helical" evidence="2">
    <location>
        <begin position="79"/>
        <end position="100"/>
    </location>
</feature>
<reference evidence="3 4" key="1">
    <citation type="journal article" date="2012" name="Stand. Genomic Sci.">
        <title>Genome sequence of the ocean sediment bacterium Saccharomonospora marina type strain (XMU15(T)).</title>
        <authorList>
            <person name="Klenk H.P."/>
            <person name="Lu M."/>
            <person name="Lucas S."/>
            <person name="Lapidus A."/>
            <person name="Copeland A."/>
            <person name="Pitluck S."/>
            <person name="Goodwin L.A."/>
            <person name="Han C."/>
            <person name="Tapia R."/>
            <person name="Brambilla E.M."/>
            <person name="Potter G."/>
            <person name="Land M."/>
            <person name="Ivanova N."/>
            <person name="Rohde M."/>
            <person name="Goker M."/>
            <person name="Detter J.C."/>
            <person name="Li W.J."/>
            <person name="Kyrpides N.C."/>
            <person name="Woyke T."/>
        </authorList>
    </citation>
    <scope>NUCLEOTIDE SEQUENCE [LARGE SCALE GENOMIC DNA]</scope>
    <source>
        <strain evidence="3 4">XMU15</strain>
    </source>
</reference>
<dbReference type="Proteomes" id="UP000004926">
    <property type="component" value="Chromosome"/>
</dbReference>